<dbReference type="EMBL" id="LDJX01000003">
    <property type="protein sequence ID" value="KPM31992.1"/>
    <property type="molecule type" value="Genomic_DNA"/>
</dbReference>
<dbReference type="AlphaFoldDB" id="A0A0P7AVL3"/>
<keyword evidence="1" id="KW-0732">Signal</keyword>
<organism evidence="2 3">
    <name type="scientific">Croceitalea dokdonensis DOKDO 023</name>
    <dbReference type="NCBI Taxonomy" id="1300341"/>
    <lineage>
        <taxon>Bacteria</taxon>
        <taxon>Pseudomonadati</taxon>
        <taxon>Bacteroidota</taxon>
        <taxon>Flavobacteriia</taxon>
        <taxon>Flavobacteriales</taxon>
        <taxon>Flavobacteriaceae</taxon>
        <taxon>Croceitalea</taxon>
    </lineage>
</organism>
<evidence type="ECO:0000256" key="1">
    <source>
        <dbReference type="SAM" id="SignalP"/>
    </source>
</evidence>
<accession>A0A0P7AVL3</accession>
<dbReference type="SUPFAM" id="SSF82185">
    <property type="entry name" value="Histone H3 K4-specific methyltransferase SET7/9 N-terminal domain"/>
    <property type="match status" value="1"/>
</dbReference>
<dbReference type="GO" id="GO:0016740">
    <property type="term" value="F:transferase activity"/>
    <property type="evidence" value="ECO:0007669"/>
    <property type="project" value="UniProtKB-KW"/>
</dbReference>
<feature type="chain" id="PRO_5006135111" evidence="1">
    <location>
        <begin position="20"/>
        <end position="117"/>
    </location>
</feature>
<evidence type="ECO:0000313" key="2">
    <source>
        <dbReference type="EMBL" id="KPM31992.1"/>
    </source>
</evidence>
<sequence length="117" mass="13527">MMKKGILLIALLFSVVTFAQKMKPNFEKEGKMVKATYFHDNGTVAQTGYLLEGKLHGQWYMYNQEGKKLATGKYAHGIRTGKWFFWKDAILKEVDFEDNQIAYVKNWNQAEVVAVNK</sequence>
<gene>
    <name evidence="2" type="ORF">I595_1640</name>
</gene>
<keyword evidence="3" id="KW-1185">Reference proteome</keyword>
<comment type="caution">
    <text evidence="2">The sequence shown here is derived from an EMBL/GenBank/DDBJ whole genome shotgun (WGS) entry which is preliminary data.</text>
</comment>
<protein>
    <submittedName>
        <fullName evidence="2">Nicotinic acid mononucleotide adenyltransferase</fullName>
    </submittedName>
</protein>
<evidence type="ECO:0000313" key="3">
    <source>
        <dbReference type="Proteomes" id="UP000050280"/>
    </source>
</evidence>
<keyword evidence="2" id="KW-0808">Transferase</keyword>
<proteinExistence type="predicted"/>
<dbReference type="Gene3D" id="2.20.110.10">
    <property type="entry name" value="Histone H3 K4-specific methyltransferase SET7/9 N-terminal domain"/>
    <property type="match status" value="1"/>
</dbReference>
<feature type="signal peptide" evidence="1">
    <location>
        <begin position="1"/>
        <end position="19"/>
    </location>
</feature>
<name>A0A0P7AVL3_9FLAO</name>
<dbReference type="STRING" id="1300341.I595_1640"/>
<dbReference type="Proteomes" id="UP000050280">
    <property type="component" value="Unassembled WGS sequence"/>
</dbReference>
<reference evidence="2 3" key="1">
    <citation type="submission" date="2015-09" db="EMBL/GenBank/DDBJ databases">
        <title>Genome sequence of the marine flavobacterium Croceitalea dokdonensis DOKDO 023 that contains proton- and sodium-pumping rhodopsins.</title>
        <authorList>
            <person name="Kwon S.-K."/>
            <person name="Lee H.K."/>
            <person name="Kwak M.-J."/>
            <person name="Kim J.F."/>
        </authorList>
    </citation>
    <scope>NUCLEOTIDE SEQUENCE [LARGE SCALE GENOMIC DNA]</scope>
    <source>
        <strain evidence="2 3">DOKDO 023</strain>
    </source>
</reference>